<dbReference type="GO" id="GO:0008270">
    <property type="term" value="F:zinc ion binding"/>
    <property type="evidence" value="ECO:0007669"/>
    <property type="project" value="UniProtKB-UniRule"/>
</dbReference>
<dbReference type="GO" id="GO:0006508">
    <property type="term" value="P:proteolysis"/>
    <property type="evidence" value="ECO:0007669"/>
    <property type="project" value="UniProtKB-UniRule"/>
</dbReference>
<organism evidence="13 14">
    <name type="scientific">Candidatus Lachnoclostridium stercoripullorum</name>
    <dbReference type="NCBI Taxonomy" id="2838635"/>
    <lineage>
        <taxon>Bacteria</taxon>
        <taxon>Bacillati</taxon>
        <taxon>Bacillota</taxon>
        <taxon>Clostridia</taxon>
        <taxon>Lachnospirales</taxon>
        <taxon>Lachnospiraceae</taxon>
    </lineage>
</organism>
<keyword evidence="5 9" id="KW-0479">Metal-binding</keyword>
<feature type="binding site" evidence="9 11">
    <location>
        <position position="379"/>
    </location>
    <ligand>
        <name>Zn(2+)</name>
        <dbReference type="ChEBI" id="CHEBI:29105"/>
        <label>2</label>
    </ligand>
</feature>
<dbReference type="GO" id="GO:0045148">
    <property type="term" value="F:tripeptide aminopeptidase activity"/>
    <property type="evidence" value="ECO:0007669"/>
    <property type="project" value="UniProtKB-UniRule"/>
</dbReference>
<dbReference type="NCBIfam" id="NF009920">
    <property type="entry name" value="PRK13381.1"/>
    <property type="match status" value="1"/>
</dbReference>
<evidence type="ECO:0000313" key="13">
    <source>
        <dbReference type="EMBL" id="HIX52032.1"/>
    </source>
</evidence>
<feature type="active site" description="Proton acceptor" evidence="9 10">
    <location>
        <position position="174"/>
    </location>
</feature>
<gene>
    <name evidence="9 13" type="primary">pepT</name>
    <name evidence="13" type="ORF">IAA28_04425</name>
</gene>
<evidence type="ECO:0000256" key="9">
    <source>
        <dbReference type="HAMAP-Rule" id="MF_00550"/>
    </source>
</evidence>
<comment type="cofactor">
    <cofactor evidence="9 11">
        <name>Zn(2+)</name>
        <dbReference type="ChEBI" id="CHEBI:29105"/>
    </cofactor>
    <text evidence="9 11">Binds 2 Zn(2+) ions per subunit.</text>
</comment>
<dbReference type="PROSITE" id="PS00759">
    <property type="entry name" value="ARGE_DAPE_CPG2_2"/>
    <property type="match status" value="1"/>
</dbReference>
<dbReference type="PIRSF" id="PIRSF037215">
    <property type="entry name" value="Peptidase_M20B"/>
    <property type="match status" value="1"/>
</dbReference>
<evidence type="ECO:0000313" key="14">
    <source>
        <dbReference type="Proteomes" id="UP000886780"/>
    </source>
</evidence>
<evidence type="ECO:0000256" key="7">
    <source>
        <dbReference type="ARBA" id="ARBA00022833"/>
    </source>
</evidence>
<dbReference type="GO" id="GO:0008237">
    <property type="term" value="F:metallopeptidase activity"/>
    <property type="evidence" value="ECO:0007669"/>
    <property type="project" value="UniProtKB-KW"/>
</dbReference>
<dbReference type="Gene3D" id="3.30.70.360">
    <property type="match status" value="1"/>
</dbReference>
<evidence type="ECO:0000259" key="12">
    <source>
        <dbReference type="Pfam" id="PF07687"/>
    </source>
</evidence>
<evidence type="ECO:0000256" key="2">
    <source>
        <dbReference type="ARBA" id="ARBA00009692"/>
    </source>
</evidence>
<protein>
    <recommendedName>
        <fullName evidence="9">Peptidase T</fullName>
        <ecNumber evidence="9">3.4.11.4</ecNumber>
    </recommendedName>
    <alternativeName>
        <fullName evidence="9">Aminotripeptidase</fullName>
        <shortName evidence="9">Tripeptidase</shortName>
    </alternativeName>
    <alternativeName>
        <fullName evidence="9">Tripeptide aminopeptidase</fullName>
    </alternativeName>
</protein>
<proteinExistence type="inferred from homology"/>
<keyword evidence="6 9" id="KW-0378">Hydrolase</keyword>
<dbReference type="Proteomes" id="UP000886780">
    <property type="component" value="Unassembled WGS sequence"/>
</dbReference>
<accession>A0A9D1W4A3</accession>
<dbReference type="InterPro" id="IPR011650">
    <property type="entry name" value="Peptidase_M20_dimer"/>
</dbReference>
<evidence type="ECO:0000256" key="6">
    <source>
        <dbReference type="ARBA" id="ARBA00022801"/>
    </source>
</evidence>
<comment type="function">
    <text evidence="9">Cleaves the N-terminal amino acid of tripeptides.</text>
</comment>
<sequence>MSAVEKFLKYVTYDTRSEEDQENIPSTEKQFDLARELVEEMKSMGIADARVDEHCYVYGTIPATTERKVPVLGFIAHMDTAPVVSGAGVCPRIVKNYDGGVIVLNEETGVSMGPSAFPQLLNYRGEDLIVTDGTTLLGSDDKAGIAEIMAMAEYFLSNPQIPHGTIKIGFTPDEEVGRGADLFDVEGFGADVAYTVDGGPLGELEYENFNAASARVYIQGSSIHPGSAKGKLVNAILLGMEFHSMLPPAENPAYTEGYEGFYHLNHMRGEVEDTMLDYIVRDHDRDKFEAKKDYLRRAADYMNGKYGEGTVRLELRDSYYNMKEKIEPHMYLIDLAKEAMEELGISPRISPIRGGTDGSRLSYMGLPCPNLCTGGENCHGKYEFISTRSLEKTSELLAAIAEKFARL</sequence>
<comment type="caution">
    <text evidence="13">The sequence shown here is derived from an EMBL/GenBank/DDBJ whole genome shotgun (WGS) entry which is preliminary data.</text>
</comment>
<reference evidence="13" key="1">
    <citation type="journal article" date="2021" name="PeerJ">
        <title>Extensive microbial diversity within the chicken gut microbiome revealed by metagenomics and culture.</title>
        <authorList>
            <person name="Gilroy R."/>
            <person name="Ravi A."/>
            <person name="Getino M."/>
            <person name="Pursley I."/>
            <person name="Horton D.L."/>
            <person name="Alikhan N.F."/>
            <person name="Baker D."/>
            <person name="Gharbi K."/>
            <person name="Hall N."/>
            <person name="Watson M."/>
            <person name="Adriaenssens E.M."/>
            <person name="Foster-Nyarko E."/>
            <person name="Jarju S."/>
            <person name="Secka A."/>
            <person name="Antonio M."/>
            <person name="Oren A."/>
            <person name="Chaudhuri R.R."/>
            <person name="La Ragione R."/>
            <person name="Hildebrand F."/>
            <person name="Pallen M.J."/>
        </authorList>
    </citation>
    <scope>NUCLEOTIDE SEQUENCE</scope>
    <source>
        <strain evidence="13">ChiGjej4B4-12881</strain>
    </source>
</reference>
<dbReference type="GO" id="GO:0005829">
    <property type="term" value="C:cytosol"/>
    <property type="evidence" value="ECO:0007669"/>
    <property type="project" value="TreeGrafter"/>
</dbReference>
<comment type="subcellular location">
    <subcellularLocation>
        <location evidence="9">Cytoplasm</location>
    </subcellularLocation>
</comment>
<evidence type="ECO:0000256" key="11">
    <source>
        <dbReference type="PIRSR" id="PIRSR037215-2"/>
    </source>
</evidence>
<evidence type="ECO:0000256" key="8">
    <source>
        <dbReference type="ARBA" id="ARBA00023049"/>
    </source>
</evidence>
<keyword evidence="3 9" id="KW-0031">Aminopeptidase</keyword>
<dbReference type="HAMAP" id="MF_00550">
    <property type="entry name" value="Aminopeptidase_M20"/>
    <property type="match status" value="1"/>
</dbReference>
<dbReference type="CDD" id="cd03892">
    <property type="entry name" value="M20_peptT"/>
    <property type="match status" value="1"/>
</dbReference>
<keyword evidence="4 9" id="KW-0645">Protease</keyword>
<evidence type="ECO:0000256" key="10">
    <source>
        <dbReference type="PIRSR" id="PIRSR037215-1"/>
    </source>
</evidence>
<feature type="active site" evidence="9 10">
    <location>
        <position position="79"/>
    </location>
</feature>
<evidence type="ECO:0000256" key="3">
    <source>
        <dbReference type="ARBA" id="ARBA00022438"/>
    </source>
</evidence>
<dbReference type="SUPFAM" id="SSF55031">
    <property type="entry name" value="Bacterial exopeptidase dimerisation domain"/>
    <property type="match status" value="1"/>
</dbReference>
<dbReference type="PROSITE" id="PS00758">
    <property type="entry name" value="ARGE_DAPE_CPG2_1"/>
    <property type="match status" value="1"/>
</dbReference>
<feature type="binding site" evidence="9 11">
    <location>
        <position position="140"/>
    </location>
    <ligand>
        <name>Zn(2+)</name>
        <dbReference type="ChEBI" id="CHEBI:29105"/>
        <label>2</label>
    </ligand>
</feature>
<dbReference type="Pfam" id="PF01546">
    <property type="entry name" value="Peptidase_M20"/>
    <property type="match status" value="1"/>
</dbReference>
<dbReference type="EC" id="3.4.11.4" evidence="9"/>
<dbReference type="InterPro" id="IPR002933">
    <property type="entry name" value="Peptidase_M20"/>
</dbReference>
<dbReference type="Pfam" id="PF07687">
    <property type="entry name" value="M20_dimer"/>
    <property type="match status" value="1"/>
</dbReference>
<dbReference type="InterPro" id="IPR001261">
    <property type="entry name" value="ArgE/DapE_CS"/>
</dbReference>
<dbReference type="PANTHER" id="PTHR42994:SF1">
    <property type="entry name" value="PEPTIDASE T"/>
    <property type="match status" value="1"/>
</dbReference>
<evidence type="ECO:0000256" key="5">
    <source>
        <dbReference type="ARBA" id="ARBA00022723"/>
    </source>
</evidence>
<dbReference type="EMBL" id="DXEU01000078">
    <property type="protein sequence ID" value="HIX52032.1"/>
    <property type="molecule type" value="Genomic_DNA"/>
</dbReference>
<keyword evidence="8 9" id="KW-0482">Metalloprotease</keyword>
<feature type="domain" description="Peptidase M20 dimerisation" evidence="12">
    <location>
        <begin position="206"/>
        <end position="306"/>
    </location>
</feature>
<evidence type="ECO:0000256" key="4">
    <source>
        <dbReference type="ARBA" id="ARBA00022670"/>
    </source>
</evidence>
<dbReference type="Gene3D" id="3.40.630.10">
    <property type="entry name" value="Zn peptidases"/>
    <property type="match status" value="1"/>
</dbReference>
<feature type="binding site" evidence="9 11">
    <location>
        <position position="175"/>
    </location>
    <ligand>
        <name>Zn(2+)</name>
        <dbReference type="ChEBI" id="CHEBI:29105"/>
        <label>2</label>
    </ligand>
</feature>
<dbReference type="AlphaFoldDB" id="A0A9D1W4A3"/>
<keyword evidence="9" id="KW-0963">Cytoplasm</keyword>
<dbReference type="InterPro" id="IPR010161">
    <property type="entry name" value="Peptidase_M20B"/>
</dbReference>
<dbReference type="SUPFAM" id="SSF53187">
    <property type="entry name" value="Zn-dependent exopeptidases"/>
    <property type="match status" value="1"/>
</dbReference>
<feature type="binding site" evidence="9 11">
    <location>
        <position position="140"/>
    </location>
    <ligand>
        <name>Zn(2+)</name>
        <dbReference type="ChEBI" id="CHEBI:29105"/>
        <label>1</label>
    </ligand>
</feature>
<name>A0A9D1W4A3_9FIRM</name>
<feature type="binding site" evidence="9 11">
    <location>
        <position position="197"/>
    </location>
    <ligand>
        <name>Zn(2+)</name>
        <dbReference type="ChEBI" id="CHEBI:29105"/>
        <label>1</label>
    </ligand>
</feature>
<keyword evidence="7 9" id="KW-0862">Zinc</keyword>
<dbReference type="NCBIfam" id="NF003976">
    <property type="entry name" value="PRK05469.1"/>
    <property type="match status" value="1"/>
</dbReference>
<comment type="similarity">
    <text evidence="2 9">Belongs to the peptidase M20B family.</text>
</comment>
<comment type="catalytic activity">
    <reaction evidence="1 9">
        <text>Release of the N-terminal residue from a tripeptide.</text>
        <dbReference type="EC" id="3.4.11.4"/>
    </reaction>
</comment>
<dbReference type="InterPro" id="IPR036264">
    <property type="entry name" value="Bact_exopeptidase_dim_dom"/>
</dbReference>
<dbReference type="PANTHER" id="PTHR42994">
    <property type="entry name" value="PEPTIDASE T"/>
    <property type="match status" value="1"/>
</dbReference>
<evidence type="ECO:0000256" key="1">
    <source>
        <dbReference type="ARBA" id="ARBA00000870"/>
    </source>
</evidence>
<reference evidence="13" key="2">
    <citation type="submission" date="2021-04" db="EMBL/GenBank/DDBJ databases">
        <authorList>
            <person name="Gilroy R."/>
        </authorList>
    </citation>
    <scope>NUCLEOTIDE SEQUENCE</scope>
    <source>
        <strain evidence="13">ChiGjej4B4-12881</strain>
    </source>
</reference>
<feature type="binding site" evidence="9 11">
    <location>
        <position position="77"/>
    </location>
    <ligand>
        <name>Zn(2+)</name>
        <dbReference type="ChEBI" id="CHEBI:29105"/>
        <label>1</label>
    </ligand>
</feature>
<dbReference type="NCBIfam" id="TIGR01882">
    <property type="entry name" value="peptidase-T"/>
    <property type="match status" value="1"/>
</dbReference>
<dbReference type="GO" id="GO:0043171">
    <property type="term" value="P:peptide catabolic process"/>
    <property type="evidence" value="ECO:0007669"/>
    <property type="project" value="UniProtKB-UniRule"/>
</dbReference>